<evidence type="ECO:0000256" key="2">
    <source>
        <dbReference type="ARBA" id="ARBA00004174"/>
    </source>
</evidence>
<dbReference type="InterPro" id="IPR001128">
    <property type="entry name" value="Cyt_P450"/>
</dbReference>
<keyword evidence="11" id="KW-0503">Monooxygenase</keyword>
<accession>A0A6P7F513</accession>
<dbReference type="GO" id="GO:0016705">
    <property type="term" value="F:oxidoreductase activity, acting on paired donors, with incorporation or reduction of molecular oxygen"/>
    <property type="evidence" value="ECO:0007669"/>
    <property type="project" value="InterPro"/>
</dbReference>
<keyword evidence="10" id="KW-0408">Iron</keyword>
<reference evidence="13" key="1">
    <citation type="submission" date="2025-08" db="UniProtKB">
        <authorList>
            <consortium name="RefSeq"/>
        </authorList>
    </citation>
    <scope>IDENTIFICATION</scope>
    <source>
        <tissue evidence="13">Whole insect</tissue>
    </source>
</reference>
<dbReference type="PANTHER" id="PTHR24292:SF100">
    <property type="entry name" value="CYTOCHROME P450 6A16, ISOFORM B-RELATED"/>
    <property type="match status" value="1"/>
</dbReference>
<dbReference type="SUPFAM" id="SSF48264">
    <property type="entry name" value="Cytochrome P450"/>
    <property type="match status" value="1"/>
</dbReference>
<dbReference type="InterPro" id="IPR050476">
    <property type="entry name" value="Insect_CytP450_Detox"/>
</dbReference>
<evidence type="ECO:0000256" key="6">
    <source>
        <dbReference type="ARBA" id="ARBA00022723"/>
    </source>
</evidence>
<dbReference type="GO" id="GO:0020037">
    <property type="term" value="F:heme binding"/>
    <property type="evidence" value="ECO:0007669"/>
    <property type="project" value="InterPro"/>
</dbReference>
<evidence type="ECO:0000256" key="9">
    <source>
        <dbReference type="ARBA" id="ARBA00023002"/>
    </source>
</evidence>
<dbReference type="Gene3D" id="1.10.630.10">
    <property type="entry name" value="Cytochrome P450"/>
    <property type="match status" value="1"/>
</dbReference>
<gene>
    <name evidence="13" type="primary">LOC114324857</name>
</gene>
<proteinExistence type="inferred from homology"/>
<organism evidence="13">
    <name type="scientific">Diabrotica virgifera virgifera</name>
    <name type="common">western corn rootworm</name>
    <dbReference type="NCBI Taxonomy" id="50390"/>
    <lineage>
        <taxon>Eukaryota</taxon>
        <taxon>Metazoa</taxon>
        <taxon>Ecdysozoa</taxon>
        <taxon>Arthropoda</taxon>
        <taxon>Hexapoda</taxon>
        <taxon>Insecta</taxon>
        <taxon>Pterygota</taxon>
        <taxon>Neoptera</taxon>
        <taxon>Endopterygota</taxon>
        <taxon>Coleoptera</taxon>
        <taxon>Polyphaga</taxon>
        <taxon>Cucujiformia</taxon>
        <taxon>Chrysomeloidea</taxon>
        <taxon>Chrysomelidae</taxon>
        <taxon>Galerucinae</taxon>
        <taxon>Diabroticina</taxon>
        <taxon>Diabroticites</taxon>
        <taxon>Diabrotica</taxon>
    </lineage>
</organism>
<keyword evidence="12" id="KW-0472">Membrane</keyword>
<evidence type="ECO:0000256" key="11">
    <source>
        <dbReference type="ARBA" id="ARBA00023033"/>
    </source>
</evidence>
<keyword evidence="7" id="KW-0256">Endoplasmic reticulum</keyword>
<evidence type="ECO:0000256" key="12">
    <source>
        <dbReference type="ARBA" id="ARBA00023136"/>
    </source>
</evidence>
<evidence type="ECO:0000256" key="10">
    <source>
        <dbReference type="ARBA" id="ARBA00023004"/>
    </source>
</evidence>
<keyword evidence="9" id="KW-0560">Oxidoreductase</keyword>
<comment type="similarity">
    <text evidence="4">Belongs to the cytochrome P450 family.</text>
</comment>
<evidence type="ECO:0000256" key="1">
    <source>
        <dbReference type="ARBA" id="ARBA00001971"/>
    </source>
</evidence>
<comment type="subcellular location">
    <subcellularLocation>
        <location evidence="3">Endoplasmic reticulum membrane</location>
        <topology evidence="3">Peripheral membrane protein</topology>
    </subcellularLocation>
    <subcellularLocation>
        <location evidence="2">Microsome membrane</location>
        <topology evidence="2">Peripheral membrane protein</topology>
    </subcellularLocation>
</comment>
<keyword evidence="6" id="KW-0479">Metal-binding</keyword>
<comment type="cofactor">
    <cofactor evidence="1">
        <name>heme</name>
        <dbReference type="ChEBI" id="CHEBI:30413"/>
    </cofactor>
</comment>
<evidence type="ECO:0000256" key="8">
    <source>
        <dbReference type="ARBA" id="ARBA00022848"/>
    </source>
</evidence>
<dbReference type="InParanoid" id="A0A6P7F513"/>
<protein>
    <submittedName>
        <fullName evidence="13">Cytochrome P450 6a2-like</fullName>
    </submittedName>
</protein>
<name>A0A6P7F513_DIAVI</name>
<sequence length="151" mass="17116">MLELAMNLEVQDKLRNEINTVLEKYDDKITYEGIMEMTYLDKIVHEALRMHPTASEIGRICNSEYKIPGTDIVIEKGVRVIVPILALHKNPDHYPDPDMFDPEPTRWGLLQTKVGIVAIIKDFSVTLNKKTQLPIKYAPKAVVTSVAGGIW</sequence>
<dbReference type="PANTHER" id="PTHR24292">
    <property type="entry name" value="CYTOCHROME P450"/>
    <property type="match status" value="1"/>
</dbReference>
<dbReference type="InterPro" id="IPR036396">
    <property type="entry name" value="Cyt_P450_sf"/>
</dbReference>
<dbReference type="GO" id="GO:0005789">
    <property type="term" value="C:endoplasmic reticulum membrane"/>
    <property type="evidence" value="ECO:0007669"/>
    <property type="project" value="UniProtKB-SubCell"/>
</dbReference>
<evidence type="ECO:0000256" key="7">
    <source>
        <dbReference type="ARBA" id="ARBA00022824"/>
    </source>
</evidence>
<dbReference type="AlphaFoldDB" id="A0A6P7F513"/>
<dbReference type="GO" id="GO:0004497">
    <property type="term" value="F:monooxygenase activity"/>
    <property type="evidence" value="ECO:0007669"/>
    <property type="project" value="UniProtKB-KW"/>
</dbReference>
<keyword evidence="5" id="KW-0349">Heme</keyword>
<dbReference type="Pfam" id="PF00067">
    <property type="entry name" value="p450"/>
    <property type="match status" value="1"/>
</dbReference>
<evidence type="ECO:0000256" key="5">
    <source>
        <dbReference type="ARBA" id="ARBA00022617"/>
    </source>
</evidence>
<evidence type="ECO:0000313" key="13">
    <source>
        <dbReference type="RefSeq" id="XP_028128540.1"/>
    </source>
</evidence>
<dbReference type="GO" id="GO:0005506">
    <property type="term" value="F:iron ion binding"/>
    <property type="evidence" value="ECO:0007669"/>
    <property type="project" value="InterPro"/>
</dbReference>
<dbReference type="RefSeq" id="XP_028128540.1">
    <property type="nucleotide sequence ID" value="XM_028272739.1"/>
</dbReference>
<keyword evidence="8" id="KW-0492">Microsome</keyword>
<evidence type="ECO:0000256" key="3">
    <source>
        <dbReference type="ARBA" id="ARBA00004406"/>
    </source>
</evidence>
<evidence type="ECO:0000256" key="4">
    <source>
        <dbReference type="ARBA" id="ARBA00010617"/>
    </source>
</evidence>